<dbReference type="CDD" id="cd06257">
    <property type="entry name" value="DnaJ"/>
    <property type="match status" value="1"/>
</dbReference>
<accession>A0AAD1ULH4</accession>
<evidence type="ECO:0000313" key="4">
    <source>
        <dbReference type="EMBL" id="CAI2370952.1"/>
    </source>
</evidence>
<dbReference type="AlphaFoldDB" id="A0AAD1ULH4"/>
<dbReference type="PROSITE" id="PS50076">
    <property type="entry name" value="DNAJ_2"/>
    <property type="match status" value="1"/>
</dbReference>
<sequence>MANIHSDDYYEVLGVSRDAQEKEIKKAYRKLAIKWHPDKNPENKEEAEENFKKIAEAYDCLSDESKRSIYDKYGKEGLKSSGATGGSDFHGHFPSGSHFSFSRAEDIFRDFFGGKDPFASFFDDEDDFFGPSSFGFSGMGGMGGMGHPTKTKAFKSKSTNAPYQSDPFGMGGFGGFGGLSKRMGFGFDDDMFGDFGDMDGGMGGGMSQSISTSSYIDSSGRRVTETKKSYMDSSGNQKTEVTKQVQNPDGTIESYTEAPHAIEGGRPRGKTTKTGKIKKKSRKH</sequence>
<dbReference type="PROSITE" id="PS00636">
    <property type="entry name" value="DNAJ_1"/>
    <property type="match status" value="1"/>
</dbReference>
<feature type="compositionally biased region" description="Polar residues" evidence="2">
    <location>
        <begin position="231"/>
        <end position="249"/>
    </location>
</feature>
<dbReference type="GO" id="GO:0051082">
    <property type="term" value="F:unfolded protein binding"/>
    <property type="evidence" value="ECO:0007669"/>
    <property type="project" value="InterPro"/>
</dbReference>
<reference evidence="4" key="1">
    <citation type="submission" date="2023-07" db="EMBL/GenBank/DDBJ databases">
        <authorList>
            <consortium name="AG Swart"/>
            <person name="Singh M."/>
            <person name="Singh A."/>
            <person name="Seah K."/>
            <person name="Emmerich C."/>
        </authorList>
    </citation>
    <scope>NUCLEOTIDE SEQUENCE</scope>
    <source>
        <strain evidence="4">DP1</strain>
    </source>
</reference>
<keyword evidence="1" id="KW-0143">Chaperone</keyword>
<name>A0AAD1ULH4_EUPCR</name>
<dbReference type="EMBL" id="CAMPGE010012172">
    <property type="protein sequence ID" value="CAI2370952.1"/>
    <property type="molecule type" value="Genomic_DNA"/>
</dbReference>
<dbReference type="SUPFAM" id="SSF46565">
    <property type="entry name" value="Chaperone J-domain"/>
    <property type="match status" value="1"/>
</dbReference>
<comment type="caution">
    <text evidence="4">The sequence shown here is derived from an EMBL/GenBank/DDBJ whole genome shotgun (WGS) entry which is preliminary data.</text>
</comment>
<feature type="compositionally biased region" description="Low complexity" evidence="2">
    <location>
        <begin position="207"/>
        <end position="218"/>
    </location>
</feature>
<feature type="domain" description="J" evidence="3">
    <location>
        <begin position="8"/>
        <end position="74"/>
    </location>
</feature>
<gene>
    <name evidence="4" type="ORF">ECRASSUSDP1_LOCUS12272</name>
</gene>
<dbReference type="Proteomes" id="UP001295684">
    <property type="component" value="Unassembled WGS sequence"/>
</dbReference>
<feature type="region of interest" description="Disordered" evidence="2">
    <location>
        <begin position="207"/>
        <end position="284"/>
    </location>
</feature>
<dbReference type="Pfam" id="PF00226">
    <property type="entry name" value="DnaJ"/>
    <property type="match status" value="1"/>
</dbReference>
<evidence type="ECO:0000256" key="1">
    <source>
        <dbReference type="ARBA" id="ARBA00023186"/>
    </source>
</evidence>
<dbReference type="InterPro" id="IPR036869">
    <property type="entry name" value="J_dom_sf"/>
</dbReference>
<dbReference type="PANTHER" id="PTHR45168">
    <property type="entry name" value="DNAJ HOMOLOG SUBFAMILY B MEMBER 2"/>
    <property type="match status" value="1"/>
</dbReference>
<dbReference type="Gene3D" id="1.10.287.110">
    <property type="entry name" value="DnaJ domain"/>
    <property type="match status" value="1"/>
</dbReference>
<organism evidence="4 5">
    <name type="scientific">Euplotes crassus</name>
    <dbReference type="NCBI Taxonomy" id="5936"/>
    <lineage>
        <taxon>Eukaryota</taxon>
        <taxon>Sar</taxon>
        <taxon>Alveolata</taxon>
        <taxon>Ciliophora</taxon>
        <taxon>Intramacronucleata</taxon>
        <taxon>Spirotrichea</taxon>
        <taxon>Hypotrichia</taxon>
        <taxon>Euplotida</taxon>
        <taxon>Euplotidae</taxon>
        <taxon>Moneuplotes</taxon>
    </lineage>
</organism>
<dbReference type="FunFam" id="1.10.287.110:FF:000021">
    <property type="entry name" value="DnaJ (Hsp40) homolog, subfamily B, member 2"/>
    <property type="match status" value="1"/>
</dbReference>
<dbReference type="InterPro" id="IPR043183">
    <property type="entry name" value="DNJB2/6-like"/>
</dbReference>
<dbReference type="PANTHER" id="PTHR45168:SF3">
    <property type="entry name" value="DNAJ HEAT SHOCK PROTEIN FAMILY (HSP40) MEMBER B2"/>
    <property type="match status" value="1"/>
</dbReference>
<evidence type="ECO:0000259" key="3">
    <source>
        <dbReference type="PROSITE" id="PS50076"/>
    </source>
</evidence>
<evidence type="ECO:0000313" key="5">
    <source>
        <dbReference type="Proteomes" id="UP001295684"/>
    </source>
</evidence>
<dbReference type="PRINTS" id="PR00625">
    <property type="entry name" value="JDOMAIN"/>
</dbReference>
<dbReference type="GO" id="GO:0030544">
    <property type="term" value="F:Hsp70 protein binding"/>
    <property type="evidence" value="ECO:0007669"/>
    <property type="project" value="InterPro"/>
</dbReference>
<feature type="compositionally biased region" description="Basic and acidic residues" evidence="2">
    <location>
        <begin position="219"/>
        <end position="230"/>
    </location>
</feature>
<dbReference type="InterPro" id="IPR018253">
    <property type="entry name" value="DnaJ_domain_CS"/>
</dbReference>
<feature type="compositionally biased region" description="Basic residues" evidence="2">
    <location>
        <begin position="267"/>
        <end position="284"/>
    </location>
</feature>
<proteinExistence type="predicted"/>
<dbReference type="GO" id="GO:0005737">
    <property type="term" value="C:cytoplasm"/>
    <property type="evidence" value="ECO:0007669"/>
    <property type="project" value="UniProtKB-ARBA"/>
</dbReference>
<protein>
    <recommendedName>
        <fullName evidence="3">J domain-containing protein</fullName>
    </recommendedName>
</protein>
<evidence type="ECO:0000256" key="2">
    <source>
        <dbReference type="SAM" id="MobiDB-lite"/>
    </source>
</evidence>
<dbReference type="SMART" id="SM00271">
    <property type="entry name" value="DnaJ"/>
    <property type="match status" value="1"/>
</dbReference>
<dbReference type="InterPro" id="IPR001623">
    <property type="entry name" value="DnaJ_domain"/>
</dbReference>
<keyword evidence="5" id="KW-1185">Reference proteome</keyword>